<gene>
    <name evidence="2" type="ORF">TG4357_01681</name>
</gene>
<reference evidence="2 3" key="1">
    <citation type="submission" date="2015-09" db="EMBL/GenBank/DDBJ databases">
        <authorList>
            <consortium name="Swine Surveillance"/>
        </authorList>
    </citation>
    <scope>NUCLEOTIDE SEQUENCE [LARGE SCALE GENOMIC DNA]</scope>
    <source>
        <strain evidence="2 3">CECT 4357</strain>
    </source>
</reference>
<name>A0A0P1FA87_THAGE</name>
<dbReference type="Proteomes" id="UP000051587">
    <property type="component" value="Unassembled WGS sequence"/>
</dbReference>
<feature type="chain" id="PRO_5012181478" description="Secreted protein" evidence="1">
    <location>
        <begin position="16"/>
        <end position="319"/>
    </location>
</feature>
<evidence type="ECO:0000256" key="1">
    <source>
        <dbReference type="SAM" id="SignalP"/>
    </source>
</evidence>
<dbReference type="AlphaFoldDB" id="A0A0P1FA87"/>
<protein>
    <recommendedName>
        <fullName evidence="4">Secreted protein</fullName>
    </recommendedName>
</protein>
<proteinExistence type="predicted"/>
<evidence type="ECO:0008006" key="4">
    <source>
        <dbReference type="Google" id="ProtNLM"/>
    </source>
</evidence>
<accession>A0A0P1FA87</accession>
<sequence>MLSVAKVLARSGAPAAVTLSVAAAVPLLPKDDVRSSDTLSASPTVAEVTSTLTSQLDPAATVPPVKLTLSVLAVAVSVPPEQVLVAFGVDATVIPAGKLSLNSSAVAETNAALLSMVKVSVVTLPCTMLSGANALAKPGAPGVTTFSVADAVPLLPSDDVRSSDTFSADPAVIATTSTCTLQLLSAATVPVAISIRSLPAVAVIVAPVQVVERFGVAAIVIPDGKVSTKAKLVASINDDVLSMVKLRVDVSPWNRRFGLKFLVNPGAGGALTVSVALAVPLLPNDDVISLVVFTADPRVVEVTLTLIEQLDPASNEPSS</sequence>
<keyword evidence="1" id="KW-0732">Signal</keyword>
<keyword evidence="3" id="KW-1185">Reference proteome</keyword>
<feature type="signal peptide" evidence="1">
    <location>
        <begin position="1"/>
        <end position="15"/>
    </location>
</feature>
<evidence type="ECO:0000313" key="2">
    <source>
        <dbReference type="EMBL" id="CUH65089.1"/>
    </source>
</evidence>
<evidence type="ECO:0000313" key="3">
    <source>
        <dbReference type="Proteomes" id="UP000051587"/>
    </source>
</evidence>
<organism evidence="2 3">
    <name type="scientific">Thalassovita gelatinovora</name>
    <name type="common">Thalassobius gelatinovorus</name>
    <dbReference type="NCBI Taxonomy" id="53501"/>
    <lineage>
        <taxon>Bacteria</taxon>
        <taxon>Pseudomonadati</taxon>
        <taxon>Pseudomonadota</taxon>
        <taxon>Alphaproteobacteria</taxon>
        <taxon>Rhodobacterales</taxon>
        <taxon>Roseobacteraceae</taxon>
        <taxon>Thalassovita</taxon>
    </lineage>
</organism>
<dbReference type="EMBL" id="CYSA01000015">
    <property type="protein sequence ID" value="CUH65089.1"/>
    <property type="molecule type" value="Genomic_DNA"/>
</dbReference>